<keyword evidence="2" id="KW-0489">Methyltransferase</keyword>
<dbReference type="CDD" id="cd02440">
    <property type="entry name" value="AdoMet_MTases"/>
    <property type="match status" value="1"/>
</dbReference>
<dbReference type="SUPFAM" id="SSF53335">
    <property type="entry name" value="S-adenosyl-L-methionine-dependent methyltransferases"/>
    <property type="match status" value="1"/>
</dbReference>
<organism evidence="2">
    <name type="scientific">Aplysina aerophoba bacterial symbiont clone pAPKS18</name>
    <dbReference type="NCBI Taxonomy" id="377637"/>
    <lineage>
        <taxon>Bacteria</taxon>
        <taxon>environmental samples</taxon>
    </lineage>
</organism>
<dbReference type="GO" id="GO:0032259">
    <property type="term" value="P:methylation"/>
    <property type="evidence" value="ECO:0007669"/>
    <property type="project" value="UniProtKB-KW"/>
</dbReference>
<evidence type="ECO:0000259" key="1">
    <source>
        <dbReference type="Pfam" id="PF08241"/>
    </source>
</evidence>
<dbReference type="InterPro" id="IPR013216">
    <property type="entry name" value="Methyltransf_11"/>
</dbReference>
<accession>A4U8P9</accession>
<reference evidence="2" key="1">
    <citation type="journal article" date="2007" name="Appl. Environ. Microbiol.">
        <title>Widespread occurrence and genomic context of unusually small polyketide synthase genes in microbial consortia associated with marine sponges.</title>
        <authorList>
            <person name="Fieseler L."/>
            <person name="Hentschel U."/>
            <person name="Grozdanov L."/>
            <person name="Schirmer A."/>
            <person name="Wen G."/>
            <person name="Platzer M."/>
            <person name="Hrvatin S."/>
            <person name="Butzke D."/>
            <person name="Zimmermann K."/>
            <person name="Piel J."/>
        </authorList>
    </citation>
    <scope>NUCLEOTIDE SEQUENCE</scope>
</reference>
<proteinExistence type="predicted"/>
<evidence type="ECO:0000313" key="2">
    <source>
        <dbReference type="EMBL" id="ABE03901.1"/>
    </source>
</evidence>
<feature type="domain" description="Methyltransferase type 11" evidence="1">
    <location>
        <begin position="24"/>
        <end position="114"/>
    </location>
</feature>
<dbReference type="InterPro" id="IPR029063">
    <property type="entry name" value="SAM-dependent_MTases_sf"/>
</dbReference>
<dbReference type="AlphaFoldDB" id="A4U8P9"/>
<name>A4U8P9_9BACT</name>
<sequence>MRDGVAGCCHNLAGHMDNRQAEILDWGCGDGAAGAVLADLGYRVIDGMDACAIMLAQARARGAYRRLFSARSPADLPDRTYDAVVAAGAFRGGDASPDVLDDLVRLLRAGGVLSLAVAPGGGLADTCERMCAAGALLKMTATWDRLPPTGEPAVRFLVLGRF</sequence>
<dbReference type="Pfam" id="PF08241">
    <property type="entry name" value="Methyltransf_11"/>
    <property type="match status" value="1"/>
</dbReference>
<protein>
    <submittedName>
        <fullName evidence="2">Methyltransferase-like protein</fullName>
    </submittedName>
</protein>
<keyword evidence="2" id="KW-0808">Transferase</keyword>
<dbReference type="Gene3D" id="3.40.50.150">
    <property type="entry name" value="Vaccinia Virus protein VP39"/>
    <property type="match status" value="1"/>
</dbReference>
<dbReference type="GO" id="GO:0008757">
    <property type="term" value="F:S-adenosylmethionine-dependent methyltransferase activity"/>
    <property type="evidence" value="ECO:0007669"/>
    <property type="project" value="InterPro"/>
</dbReference>
<dbReference type="EMBL" id="DQ438987">
    <property type="protein sequence ID" value="ABE03901.1"/>
    <property type="molecule type" value="Genomic_DNA"/>
</dbReference>